<dbReference type="SUPFAM" id="SSF88659">
    <property type="entry name" value="Sigma3 and sigma4 domains of RNA polymerase sigma factors"/>
    <property type="match status" value="1"/>
</dbReference>
<sequence>MGTVPAAPTAAARAWRDERDRLVGIAYRMLGDFGHAEDVVSEVAIEALRAEPSGEVRSWPAWLTTTCVRRSIDRLRQLASAREEYPGPWLPEPVATDRLPEDVVAGRELLSITMLHLAEQLAPDARAAVVLHRAFGMSSVEIGAVLGRTPAAVRQLVSRAERKLGLDEHASIDPAADTAALDRIVTALERGDVAGVLALLDDDAVLWTDGGGRVRAALNPIFGRERISRFFVGIVESAVAAVPDAPISAAAIAVNGQAALSLTVAGVGSVIVVEHAPSGAIRGVRMIRNPDKLMRAL</sequence>
<feature type="domain" description="RNA polymerase sigma factor 70 region 4 type 2" evidence="7">
    <location>
        <begin position="115"/>
        <end position="164"/>
    </location>
</feature>
<dbReference type="InterPro" id="IPR032710">
    <property type="entry name" value="NTF2-like_dom_sf"/>
</dbReference>
<dbReference type="InterPro" id="IPR007627">
    <property type="entry name" value="RNA_pol_sigma70_r2"/>
</dbReference>
<proteinExistence type="inferred from homology"/>
<dbReference type="InterPro" id="IPR013325">
    <property type="entry name" value="RNA_pol_sigma_r2"/>
</dbReference>
<keyword evidence="9" id="KW-1185">Reference proteome</keyword>
<dbReference type="InterPro" id="IPR013249">
    <property type="entry name" value="RNA_pol_sigma70_r4_t2"/>
</dbReference>
<dbReference type="InterPro" id="IPR013324">
    <property type="entry name" value="RNA_pol_sigma_r3/r4-like"/>
</dbReference>
<dbReference type="Gene3D" id="1.10.1740.10">
    <property type="match status" value="1"/>
</dbReference>
<keyword evidence="5" id="KW-0804">Transcription</keyword>
<evidence type="ECO:0000259" key="7">
    <source>
        <dbReference type="Pfam" id="PF08281"/>
    </source>
</evidence>
<dbReference type="Proteomes" id="UP001410795">
    <property type="component" value="Unassembled WGS sequence"/>
</dbReference>
<keyword evidence="4" id="KW-0731">Sigma factor</keyword>
<evidence type="ECO:0000256" key="5">
    <source>
        <dbReference type="ARBA" id="ARBA00023163"/>
    </source>
</evidence>
<gene>
    <name evidence="8" type="ORF">GCM10022202_00210</name>
</gene>
<dbReference type="PANTHER" id="PTHR30173">
    <property type="entry name" value="SIGMA 19 FACTOR"/>
    <property type="match status" value="1"/>
</dbReference>
<dbReference type="Gene3D" id="3.10.450.50">
    <property type="match status" value="1"/>
</dbReference>
<evidence type="ECO:0000256" key="2">
    <source>
        <dbReference type="ARBA" id="ARBA00011344"/>
    </source>
</evidence>
<comment type="caution">
    <text evidence="8">The sequence shown here is derived from an EMBL/GenBank/DDBJ whole genome shotgun (WGS) entry which is preliminary data.</text>
</comment>
<dbReference type="InterPro" id="IPR052704">
    <property type="entry name" value="ECF_Sigma-70_Domain"/>
</dbReference>
<dbReference type="PANTHER" id="PTHR30173:SF36">
    <property type="entry name" value="ECF RNA POLYMERASE SIGMA FACTOR SIGJ"/>
    <property type="match status" value="1"/>
</dbReference>
<evidence type="ECO:0000256" key="3">
    <source>
        <dbReference type="ARBA" id="ARBA00023015"/>
    </source>
</evidence>
<evidence type="ECO:0000256" key="1">
    <source>
        <dbReference type="ARBA" id="ARBA00010641"/>
    </source>
</evidence>
<dbReference type="InterPro" id="IPR036388">
    <property type="entry name" value="WH-like_DNA-bd_sf"/>
</dbReference>
<protein>
    <submittedName>
        <fullName evidence="8">RNA polymerase sigma-70 factor</fullName>
    </submittedName>
</protein>
<reference evidence="9" key="1">
    <citation type="journal article" date="2019" name="Int. J. Syst. Evol. Microbiol.">
        <title>The Global Catalogue of Microorganisms (GCM) 10K type strain sequencing project: providing services to taxonomists for standard genome sequencing and annotation.</title>
        <authorList>
            <consortium name="The Broad Institute Genomics Platform"/>
            <consortium name="The Broad Institute Genome Sequencing Center for Infectious Disease"/>
            <person name="Wu L."/>
            <person name="Ma J."/>
        </authorList>
    </citation>
    <scope>NUCLEOTIDE SEQUENCE [LARGE SCALE GENOMIC DNA]</scope>
    <source>
        <strain evidence="9">JCM 16546</strain>
    </source>
</reference>
<accession>A0ABP7B1D1</accession>
<dbReference type="Pfam" id="PF08281">
    <property type="entry name" value="Sigma70_r4_2"/>
    <property type="match status" value="1"/>
</dbReference>
<feature type="domain" description="RNA polymerase sigma-70 region 2" evidence="6">
    <location>
        <begin position="17"/>
        <end position="78"/>
    </location>
</feature>
<keyword evidence="3" id="KW-0805">Transcription regulation</keyword>
<evidence type="ECO:0000256" key="4">
    <source>
        <dbReference type="ARBA" id="ARBA00023082"/>
    </source>
</evidence>
<dbReference type="EMBL" id="BAAAYV010000001">
    <property type="protein sequence ID" value="GAA3644937.1"/>
    <property type="molecule type" value="Genomic_DNA"/>
</dbReference>
<dbReference type="NCBIfam" id="TIGR02937">
    <property type="entry name" value="sigma70-ECF"/>
    <property type="match status" value="1"/>
</dbReference>
<comment type="similarity">
    <text evidence="1">Belongs to the sigma-70 factor family. ECF subfamily.</text>
</comment>
<dbReference type="Gene3D" id="1.10.10.10">
    <property type="entry name" value="Winged helix-like DNA-binding domain superfamily/Winged helix DNA-binding domain"/>
    <property type="match status" value="1"/>
</dbReference>
<dbReference type="InterPro" id="IPR014284">
    <property type="entry name" value="RNA_pol_sigma-70_dom"/>
</dbReference>
<evidence type="ECO:0000259" key="6">
    <source>
        <dbReference type="Pfam" id="PF04542"/>
    </source>
</evidence>
<dbReference type="Pfam" id="PF04542">
    <property type="entry name" value="Sigma70_r2"/>
    <property type="match status" value="1"/>
</dbReference>
<organism evidence="8 9">
    <name type="scientific">Microbacterium marinilacus</name>
    <dbReference type="NCBI Taxonomy" id="415209"/>
    <lineage>
        <taxon>Bacteria</taxon>
        <taxon>Bacillati</taxon>
        <taxon>Actinomycetota</taxon>
        <taxon>Actinomycetes</taxon>
        <taxon>Micrococcales</taxon>
        <taxon>Microbacteriaceae</taxon>
        <taxon>Microbacterium</taxon>
    </lineage>
</organism>
<dbReference type="SUPFAM" id="SSF54427">
    <property type="entry name" value="NTF2-like"/>
    <property type="match status" value="1"/>
</dbReference>
<evidence type="ECO:0000313" key="9">
    <source>
        <dbReference type="Proteomes" id="UP001410795"/>
    </source>
</evidence>
<comment type="subunit">
    <text evidence="2">Interacts transiently with the RNA polymerase catalytic core formed by RpoA, RpoB, RpoC and RpoZ (2 alpha, 1 beta, 1 beta' and 1 omega subunit) to form the RNA polymerase holoenzyme that can initiate transcription.</text>
</comment>
<name>A0ABP7B1D1_9MICO</name>
<evidence type="ECO:0000313" key="8">
    <source>
        <dbReference type="EMBL" id="GAA3644937.1"/>
    </source>
</evidence>
<dbReference type="SUPFAM" id="SSF88946">
    <property type="entry name" value="Sigma2 domain of RNA polymerase sigma factors"/>
    <property type="match status" value="1"/>
</dbReference>